<evidence type="ECO:0000256" key="4">
    <source>
        <dbReference type="ARBA" id="ARBA00023136"/>
    </source>
</evidence>
<dbReference type="RefSeq" id="WP_245779039.1">
    <property type="nucleotide sequence ID" value="NZ_FOQH01000002.1"/>
</dbReference>
<keyword evidence="8" id="KW-1185">Reference proteome</keyword>
<keyword evidence="2 5" id="KW-0812">Transmembrane</keyword>
<sequence length="297" mass="32146">MSADPDILTPPEGVPLRFPVAGFGVHVGAQIADIAISGLAAAAAILLLVVTGAVAPIWLAGIGAALFLIVRVPYYVLSELAWNGQTLGKKMMKIKVVAHDGGPLTPHALVLRNLMKEAEVFLPATLVLSLDAERLAPSLIALAWTTGAVAIVLSNRRRRRLGDLMAGTCVVHLPEPVLPSDLSSTAPATATASGADAFGFMTRHLEHYGAYELQTLERVLRVEEQAPATAAEIDRRRQVRAAIVERIRARIDYAEATPPSAHLSFLRAFYTAQRAHLEQRRILGEARADKFHRETRR</sequence>
<organism evidence="7 8">
    <name type="scientific">Albimonas pacifica</name>
    <dbReference type="NCBI Taxonomy" id="1114924"/>
    <lineage>
        <taxon>Bacteria</taxon>
        <taxon>Pseudomonadati</taxon>
        <taxon>Pseudomonadota</taxon>
        <taxon>Alphaproteobacteria</taxon>
        <taxon>Rhodobacterales</taxon>
        <taxon>Paracoccaceae</taxon>
        <taxon>Albimonas</taxon>
    </lineage>
</organism>
<dbReference type="AlphaFoldDB" id="A0A1I3CIK3"/>
<dbReference type="EMBL" id="FOQH01000002">
    <property type="protein sequence ID" value="SFH73951.1"/>
    <property type="molecule type" value="Genomic_DNA"/>
</dbReference>
<dbReference type="GO" id="GO:0016020">
    <property type="term" value="C:membrane"/>
    <property type="evidence" value="ECO:0007669"/>
    <property type="project" value="UniProtKB-SubCell"/>
</dbReference>
<dbReference type="PANTHER" id="PTHR38480:SF1">
    <property type="entry name" value="SLR0254 PROTEIN"/>
    <property type="match status" value="1"/>
</dbReference>
<evidence type="ECO:0000256" key="2">
    <source>
        <dbReference type="ARBA" id="ARBA00022692"/>
    </source>
</evidence>
<dbReference type="PANTHER" id="PTHR38480">
    <property type="entry name" value="SLR0254 PROTEIN"/>
    <property type="match status" value="1"/>
</dbReference>
<feature type="domain" description="RDD" evidence="6">
    <location>
        <begin position="21"/>
        <end position="167"/>
    </location>
</feature>
<dbReference type="InterPro" id="IPR010432">
    <property type="entry name" value="RDD"/>
</dbReference>
<evidence type="ECO:0000256" key="1">
    <source>
        <dbReference type="ARBA" id="ARBA00004141"/>
    </source>
</evidence>
<evidence type="ECO:0000313" key="7">
    <source>
        <dbReference type="EMBL" id="SFH73951.1"/>
    </source>
</evidence>
<evidence type="ECO:0000256" key="5">
    <source>
        <dbReference type="SAM" id="Phobius"/>
    </source>
</evidence>
<accession>A0A1I3CIK3</accession>
<dbReference type="Proteomes" id="UP000199377">
    <property type="component" value="Unassembled WGS sequence"/>
</dbReference>
<keyword evidence="4 5" id="KW-0472">Membrane</keyword>
<reference evidence="7 8" key="1">
    <citation type="submission" date="2016-10" db="EMBL/GenBank/DDBJ databases">
        <authorList>
            <person name="de Groot N.N."/>
        </authorList>
    </citation>
    <scope>NUCLEOTIDE SEQUENCE [LARGE SCALE GENOMIC DNA]</scope>
    <source>
        <strain evidence="7 8">CGMCC 1.11030</strain>
    </source>
</reference>
<evidence type="ECO:0000259" key="6">
    <source>
        <dbReference type="Pfam" id="PF06271"/>
    </source>
</evidence>
<evidence type="ECO:0000256" key="3">
    <source>
        <dbReference type="ARBA" id="ARBA00022989"/>
    </source>
</evidence>
<dbReference type="STRING" id="1114924.SAMN05216258_1024"/>
<evidence type="ECO:0000313" key="8">
    <source>
        <dbReference type="Proteomes" id="UP000199377"/>
    </source>
</evidence>
<proteinExistence type="predicted"/>
<name>A0A1I3CIK3_9RHOB</name>
<keyword evidence="3 5" id="KW-1133">Transmembrane helix</keyword>
<feature type="transmembrane region" description="Helical" evidence="5">
    <location>
        <begin position="57"/>
        <end position="77"/>
    </location>
</feature>
<gene>
    <name evidence="7" type="ORF">SAMN05216258_1024</name>
</gene>
<feature type="transmembrane region" description="Helical" evidence="5">
    <location>
        <begin position="135"/>
        <end position="153"/>
    </location>
</feature>
<comment type="subcellular location">
    <subcellularLocation>
        <location evidence="1">Membrane</location>
        <topology evidence="1">Multi-pass membrane protein</topology>
    </subcellularLocation>
</comment>
<feature type="transmembrane region" description="Helical" evidence="5">
    <location>
        <begin position="20"/>
        <end position="50"/>
    </location>
</feature>
<dbReference type="Pfam" id="PF06271">
    <property type="entry name" value="RDD"/>
    <property type="match status" value="1"/>
</dbReference>
<protein>
    <submittedName>
        <fullName evidence="7">Uncharacterized membrane protein YckC, RDD family</fullName>
    </submittedName>
</protein>